<feature type="compositionally biased region" description="Basic and acidic residues" evidence="14">
    <location>
        <begin position="3016"/>
        <end position="3037"/>
    </location>
</feature>
<feature type="transmembrane region" description="Helical" evidence="15">
    <location>
        <begin position="4387"/>
        <end position="4411"/>
    </location>
</feature>
<feature type="region of interest" description="Disordered" evidence="14">
    <location>
        <begin position="2887"/>
        <end position="3080"/>
    </location>
</feature>
<protein>
    <submittedName>
        <fullName evidence="18">Pheophorbide a oxygenase, chloroplastic</fullName>
    </submittedName>
</protein>
<feature type="compositionally biased region" description="Basic and acidic residues" evidence="14">
    <location>
        <begin position="1807"/>
        <end position="1819"/>
    </location>
</feature>
<dbReference type="SUPFAM" id="SSF50022">
    <property type="entry name" value="ISP domain"/>
    <property type="match status" value="1"/>
</dbReference>
<feature type="transmembrane region" description="Helical" evidence="15">
    <location>
        <begin position="4641"/>
        <end position="4660"/>
    </location>
</feature>
<feature type="binding site" evidence="12">
    <location>
        <begin position="2631"/>
        <end position="2638"/>
    </location>
    <ligand>
        <name>ATP</name>
        <dbReference type="ChEBI" id="CHEBI:30616"/>
    </ligand>
</feature>
<keyword evidence="5 15" id="KW-1133">Transmembrane helix</keyword>
<feature type="compositionally biased region" description="Low complexity" evidence="14">
    <location>
        <begin position="362"/>
        <end position="383"/>
    </location>
</feature>
<evidence type="ECO:0000256" key="9">
    <source>
        <dbReference type="ARBA" id="ARBA00023136"/>
    </source>
</evidence>
<keyword evidence="13" id="KW-0175">Coiled coil</keyword>
<feature type="compositionally biased region" description="Basic and acidic residues" evidence="14">
    <location>
        <begin position="3047"/>
        <end position="3062"/>
    </location>
</feature>
<keyword evidence="2 15" id="KW-0812">Transmembrane</keyword>
<dbReference type="InterPro" id="IPR028082">
    <property type="entry name" value="Peripla_BP_I"/>
</dbReference>
<dbReference type="InterPro" id="IPR011641">
    <property type="entry name" value="Tyr-kin_ephrin_A/B_rcpt-like"/>
</dbReference>
<dbReference type="Gene3D" id="2.102.10.10">
    <property type="entry name" value="Rieske [2Fe-2S] iron-sulphur domain"/>
    <property type="match status" value="1"/>
</dbReference>
<feature type="region of interest" description="Disordered" evidence="14">
    <location>
        <begin position="2355"/>
        <end position="2376"/>
    </location>
</feature>
<dbReference type="GO" id="GO:0008017">
    <property type="term" value="F:microtubule binding"/>
    <property type="evidence" value="ECO:0007669"/>
    <property type="project" value="InterPro"/>
</dbReference>
<feature type="transmembrane region" description="Helical" evidence="15">
    <location>
        <begin position="454"/>
        <end position="479"/>
    </location>
</feature>
<evidence type="ECO:0000313" key="19">
    <source>
        <dbReference type="Proteomes" id="UP000186817"/>
    </source>
</evidence>
<keyword evidence="11" id="KW-0325">Glycoprotein</keyword>
<proteinExistence type="inferred from homology"/>
<evidence type="ECO:0000256" key="15">
    <source>
        <dbReference type="SAM" id="Phobius"/>
    </source>
</evidence>
<keyword evidence="6" id="KW-0560">Oxidoreductase</keyword>
<dbReference type="InterPro" id="IPR001828">
    <property type="entry name" value="ANF_lig-bd_rcpt"/>
</dbReference>
<dbReference type="GO" id="GO:0005524">
    <property type="term" value="F:ATP binding"/>
    <property type="evidence" value="ECO:0007669"/>
    <property type="project" value="UniProtKB-UniRule"/>
</dbReference>
<dbReference type="GO" id="GO:0016020">
    <property type="term" value="C:membrane"/>
    <property type="evidence" value="ECO:0007669"/>
    <property type="project" value="UniProtKB-SubCell"/>
</dbReference>
<keyword evidence="8" id="KW-0411">Iron-sulfur</keyword>
<sequence length="4841" mass="524055">MGFSQLVPDGDSDQNEDLRNLLRSLEQACSQKDKEAVLRACRNISRESEAAQSWSEWLEALIEREFDPGECPDYGTAAFRRLRPKIERRCGNEEKPPSAQRLVPIQSLRGRTLEILRAAGMGTVGLPELRRAVLVSLAGHFVAGLLLLLAGHMVLVALSLLFIKLCFLTVRLSASPTASATKIAQCPSPEISVTPAASPGSSSPPANVPESYAASWGFFPPDRGLLREHGNQPGRLGVGVMPAVAEEDVAADPMMALSTPSMSSWPEESGSVDRSPKPAAEGMARGPAGSDHSSKLPMTGRPGDSAFFRPAGRRGGRPGADIESFQSVPLPAAFPAAECEEKVPQTNGNQTHVQELEAGAAEGPLAPGLPQAAGSQASASSSGRISMEHFPSPRASSHLSIPAFPDPGISEDSSSTAGSCTDGKQSARARAIAQSACRWLRQGCRDTLIGMSTIVALVSFTLGQAIVILFVFIFDLVFIEKYATSSLSRHFMLAAENATCLSSRRLTALTGDMLPSECAREVVRSTSLAAFSMGPPNSVGLRACYPQDGLEELSYADVFYGTDDAICEWMENPSFDFFVIEKQQPCSILGRGTSLIISNATAFSHRVSDDLQRALSSYCSPCGDLVLGIVEVTRKMLMVDVLVHRSLASASPGLRRIAAASMALGSAFAVLLLTLLDAFSFMSLALEMLRLRSIGFVGSPLHFALVVTIGQAVEQVGLLVVHSLIMAGMSFQLELANDFWPELHCTRSTISPESVPNAWHQAARWTGTALVFFAAGISVFFALCILGGYVYRFHSLVPAGWLASLLYSRDVKMTRFAAAPLSMSDYRHETLAVDPAEAETIPTSLLRPGLGVLASLGFWHQKMSYVFQVGRRLEWYLPALPDTDPKTTAFTSDCVSWMAVVRATVHNLSVAWLLLPFGALPARACMYLNERILFATGTDGGNSADEADALMQHALEDAGIFWQTSGWLAAMGHFVTLLLLLAVDFLILPHDPREQLIAGLLATGAVLAVLRATVAQIQGLESCRHRHGLVAACSEILQDALPSRVVQSHTRAQLKTHPRSRSEEQADALGIRPWHAGLPFAKVAASRHEKLTPLPVRRAASEPTDEECLSALRGDAERVVSACRELLELDWVRSGLLPGRLRGKLVAARAARNRRIRLAQALLASRRPGFLARLRRRPAASSGLFYGALLMALREVAEEDLIAQRCASEARNVVCEHLRQHCTLQARKLQLWLHGTARSQAARWAQALSLSGVVGDILEGLDSRELCNPCDGEVASESEEPADPGADVPVVPADQQVVAVQPATEEKTQNQEEADDVLVSQGEDQEVGPRQQRLHAFLQSPGLPEESEAGVASATTSATLPFDPATVRARATLQPQAWASRDAPQTLRMLFAVSQQGLIRISGHWAAGGREVLPEKQARVNITAKAEVVLHWPKSARPSSADVQVEFISHQIWPPLPRKPAAAGAGGLLTKRSDTRLRTPCRRRLGSSWAQQNDELRWWERQVAGRGWLLRRSPAAVSNMPSEEDRMDSLWRILCGVEWSGCPDGQSSIGRDEDSEGAVVLPTELGQTRWFAPVALPALDASQQEKVQPRCLSTASGDLFQTAGRKLASTQVGGCVGLLGPVAHVMQEPVAMDDEVLFAAKQAAAVAASAAAHAPRAALRALEVAMRRNPQQLGAAFLTSLYAGTGGLSQVEVVRRSWLMAAAARKLLKQKRARQAQQERSQFDAGLRMLSEQLLFWTASRERKRWLRTSEREPMGLTFLGKSQAPNWGILDVGSSSTSPAKSAKDAAFEMAPQDMDASFCSMARDSSGEKCVDSDDMRRRRRKRSSQGSADDRVTPFQCNAATLAMVVTEVDASDDFDPSPAPRFRGSEPENATMDEAQMQEGSQHIQQMVADFVQKASSHQADVAELEKTLEEARQGPSGAVGSADQTAMQNAFEHLMALQRAALGLLESLQSGSIRQLESRLSMARELGLAPDAFPDAAGCLASDQMPISTEVFRGQWDDEGVFFYQAYNDEIADWAVQHQQFGGPNFNPTRMTWIKPSFAWVLYRSGYACKHNQTRILKVKLSHASVAELLQNCQCRTGGGGSKGRVQWDPEHDLMSADGKVPRKMLRRRAIQIGLKGSLSEMYVRSVVSIEDVTELAHRIHEAHNATDTKSAMSHLLPELPVERPYMPSCPEPVLARLRMLPGGGPLHALPVFLWLAFLASDGLLKLAVQKLEEQKAAAPGFLDTALDAFASHSSKKGVLGVGVIALQRCVDQARAAKIQDSTKLHRVEAKLHLLCERKREIALLKAAMAAEDAWLLKAATEECRQRFGEVTFGVDLTLAKCQLEIWERASSAQASCPIFGDGLEKQAVASTTSEARRPSSLRLASRATSSEPVDLERSDVLAPLALGAPVVSTSSVPPLPAQEERAVTALRAAMFQEPPQAGLLRLAIARARRAGVAKEEVSKAEAVLQEEREAEQALEQLRRAAAARDVRALRRAIADCADAGVDQGRLLPASTQLCDALGELLKRAHQHGLALSVLTDLDRERQELRYSLAEKRSGLRTVCRVRPPLAPELQTALRSHAGLAPVLRRVDRRTLEVALASGSYATCDFSAVLGPESTQAEVSTELLGLAQAAIDGGNVAVIACGQRGAGKSFTLCGSADQPGVLPRLLEELFAIKSREHWRSDIHIEVQALEIVEDGPPRDLLSQASEGETVEQRIEAIRPCCAQGGPGQLCLAASAAILSGAATRRAGRLQELKDLVQEIWQQPSTNASRHAVLILQLTRRNRLTGVTCRSRFLVADLAGASSPAADRALSWAVACSARQGPRSLGVSSSNWPFSAKGASCADGPGSQVLAALLQDCFGPGCTATMIVCLAPMAPDREGVLAVLEALGLRQSVVQTADTRAERRFQPPPEPLELPCTPKTPKLPQSPVLLQQMNSSPAQSPTAQLARSSSNNSLFPTSQRTSDSESLEEEVGSTDIKKSEASVLPRRGTITLQSAKAGPGMASKGRGKAAQKGKSYEKARAGKGASSVEEHFELKPSKVPLGDESRDEILALIAQLRRSTGEKKPVSEVERDSASSEEEESGVSNRQKRKEQIRLKKSLMKQLLEEDKREARASGEAEEANGKSKGSKPDSSHVQVRVFYRDERKPSEKNKGPELIRRGSADALEEFLEMARKKLQINGKRRLWVYKKGDKSDSQQALGHRRGRTSTATAAGYLLLFRDTLNDYLIEIGEPAVLRVPNLSNDFDYSPAEGIQETVTMEAIPGTLQAQLQQRQVLTGEIQRAMAMSQVNSRVDAIEKVLGGKLGDTVKMLQELAGSQKAQGEKLEAVASASASQPHRRLEARLQTLEAGGESFRAEADFEMQVMHKVADGSQRAFGRLVFASLLVHKLGIRRRHGPFLRSLKDHAATAIDGTTAIYAHAWYPLCFTGTTDQSRPHCIDVCGASVVFWHNGDRWFAALDECPHRAARLSEGRIRENGDIECPYHGWSFEGKTGRCSRIPQAESEADRMRESSLACTTVLPAEERHGLLFAWAAPLFGSTEPPDAAALDAVACEEIFETTGVKYVDYSRDLPMDLPTVMENVLDPSHLPFTHHDTISKRDKAAPVPVRIEGPPTSAGFRGSRVTSAPGAVSFVAPNHVVALTARPESYRDWNIVFVTPGRPGCCRIFVRVVFEVSKIPPPLCFVFELAFSPALPGRAQDINIAVISPYTGVIGDMMTMAEPLLALAAQEIEDSGYLPGYRVNLHLTDSGCDEAVATEATIEAFTVGPRKHAILGDSCSQACAAVSDAARLFRVLMVSPGCDSPSLSDRTRYPYFTRMTPSDRFKVTAIFEVFKMFSWRRVGVMDGPFYTAGAKAFFLELIQRDLDAGAYDWTVFLDRTVNSLEDAMSAADEVQVRDSRINMMVLPEYIGMWMMCQYYLRGMLPPDYVWFIAAFGNWVNNLTNVMAGTPECPCTAEQLARVSGGLMISGRSPIQNTNEIHGLSGTRLADISNYYNTACQQFANGLGACDYVWTGYFYDGLWHLTSLLHTYLIEQNHSLAELGTSASRSALYEMSLGKDYMGLTGRVRQFNSIEPTTIPPSYGDRDGVQLIRQITGGPGNEFTDLAQRSSSGILWLADLVWSPYDSRLVPCSTGTCALGAAWVPSDRIAQCAAGTVFSVQLGCIACEAGKYAAAGMLECQPCDVGTFTNASGMAACHPCAPGSYNNVLGADGCEECSQGFFTNETESTGCMQCPIGFYAAQKGLATCTACPPGLTTFSRGALDSDACQCQGELYQGQCVVCSGNTRYEAGACIPCLEGLTCDGGRTAEVQPGFFTDTAAPFDVYRCLPVESCPGGPPGECAGGRVGIPCTQCPAGQAWNSDACRDCTPFSVGGWLVAGIAGTVSIPALYYMMNMKQTAKATTMLATSCALAMTISMLQNVGIVGYISFSWPSELQWMFDLMSLFTLDLQAVGFDCVSSSPVAGYHMTAAMLPCALVWLVVCSFLSKLLPARWQFDSGKLISTLGQFMQVSFTIYSKIALSPMMCYSHPNGKSGMLEHNGIFCFESAEHTPMFIAGVCVLCGMISFYALAIYATVIAPKRAAAGDAWFLAATRFLLFRFRSDCWWYGTFMMPRGLLLSLAIVAAGDSPYVQMLIIVSVMLIYMVVQLMTWPWKLPALNAFDATISFCLILMMAILGAFAPELSEGTMQQLTNAVIGIVVFLNGVVFLMLCVTLSALIRLNVMGGAQESVLLALGPIPKPSVLSEKLCLLSKRIQDLGQDSMGDVLANLSIYDLRMAAQIVTAVGSEVGEASLVLTRRSQLMSTSSVISAKALEKHAPISVSSEVAKKETSLIAHESHELEDAKDSSRAAFSDPAQSAWL</sequence>
<dbReference type="InterPro" id="IPR017941">
    <property type="entry name" value="Rieske_2Fe-2S"/>
</dbReference>
<organism evidence="18 19">
    <name type="scientific">Symbiodinium microadriaticum</name>
    <name type="common">Dinoflagellate</name>
    <name type="synonym">Zooxanthella microadriatica</name>
    <dbReference type="NCBI Taxonomy" id="2951"/>
    <lineage>
        <taxon>Eukaryota</taxon>
        <taxon>Sar</taxon>
        <taxon>Alveolata</taxon>
        <taxon>Dinophyceae</taxon>
        <taxon>Suessiales</taxon>
        <taxon>Symbiodiniaceae</taxon>
        <taxon>Symbiodinium</taxon>
    </lineage>
</organism>
<dbReference type="Pfam" id="PF06011">
    <property type="entry name" value="TRP"/>
    <property type="match status" value="1"/>
</dbReference>
<feature type="region of interest" description="Disordered" evidence="14">
    <location>
        <begin position="1803"/>
        <end position="1837"/>
    </location>
</feature>
<feature type="coiled-coil region" evidence="13">
    <location>
        <begin position="2440"/>
        <end position="2474"/>
    </location>
</feature>
<feature type="transmembrane region" description="Helical" evidence="15">
    <location>
        <begin position="967"/>
        <end position="988"/>
    </location>
</feature>
<dbReference type="SMART" id="SM00129">
    <property type="entry name" value="KISc"/>
    <property type="match status" value="1"/>
</dbReference>
<dbReference type="Pfam" id="PF07699">
    <property type="entry name" value="Ephrin_rec_like"/>
    <property type="match status" value="1"/>
</dbReference>
<dbReference type="GO" id="GO:0046872">
    <property type="term" value="F:metal ion binding"/>
    <property type="evidence" value="ECO:0007669"/>
    <property type="project" value="UniProtKB-KW"/>
</dbReference>
<comment type="caution">
    <text evidence="18">The sequence shown here is derived from an EMBL/GenBank/DDBJ whole genome shotgun (WGS) entry which is preliminary data.</text>
</comment>
<dbReference type="InterPro" id="IPR000337">
    <property type="entry name" value="GPCR_3"/>
</dbReference>
<feature type="compositionally biased region" description="Basic and acidic residues" evidence="14">
    <location>
        <begin position="3127"/>
        <end position="3145"/>
    </location>
</feature>
<dbReference type="PANTHER" id="PTHR21266:SF32">
    <property type="entry name" value="CHOLESTEROL 7-DESATURASE NVD"/>
    <property type="match status" value="1"/>
</dbReference>
<evidence type="ECO:0000259" key="16">
    <source>
        <dbReference type="PROSITE" id="PS50067"/>
    </source>
</evidence>
<keyword evidence="19" id="KW-1185">Reference proteome</keyword>
<feature type="region of interest" description="Disordered" evidence="14">
    <location>
        <begin position="3094"/>
        <end position="3145"/>
    </location>
</feature>
<dbReference type="InterPro" id="IPR027417">
    <property type="entry name" value="P-loop_NTPase"/>
</dbReference>
<feature type="transmembrane region" description="Helical" evidence="15">
    <location>
        <begin position="657"/>
        <end position="681"/>
    </location>
</feature>
<dbReference type="Gene3D" id="3.90.380.10">
    <property type="entry name" value="Naphthalene 1,2-dioxygenase Alpha Subunit, Chain A, domain 1"/>
    <property type="match status" value="1"/>
</dbReference>
<feature type="compositionally biased region" description="Polar residues" evidence="14">
    <location>
        <begin position="411"/>
        <end position="422"/>
    </location>
</feature>
<evidence type="ECO:0000256" key="1">
    <source>
        <dbReference type="ARBA" id="ARBA00004141"/>
    </source>
</evidence>
<feature type="transmembrane region" description="Helical" evidence="15">
    <location>
        <begin position="769"/>
        <end position="791"/>
    </location>
</feature>
<dbReference type="InterPro" id="IPR009030">
    <property type="entry name" value="Growth_fac_rcpt_cys_sf"/>
</dbReference>
<feature type="region of interest" description="Disordered" evidence="14">
    <location>
        <begin position="1302"/>
        <end position="1329"/>
    </location>
</feature>
<keyword evidence="9 15" id="KW-0472">Membrane</keyword>
<dbReference type="SUPFAM" id="SSF55961">
    <property type="entry name" value="Bet v1-like"/>
    <property type="match status" value="1"/>
</dbReference>
<dbReference type="Gene3D" id="3.40.50.2300">
    <property type="match status" value="2"/>
</dbReference>
<dbReference type="GO" id="GO:0003777">
    <property type="term" value="F:microtubule motor activity"/>
    <property type="evidence" value="ECO:0007669"/>
    <property type="project" value="InterPro"/>
</dbReference>
<feature type="region of interest" description="Disordered" evidence="14">
    <location>
        <begin position="362"/>
        <end position="422"/>
    </location>
</feature>
<dbReference type="Pfam" id="PF14124">
    <property type="entry name" value="DUF4291"/>
    <property type="match status" value="1"/>
</dbReference>
<evidence type="ECO:0000256" key="14">
    <source>
        <dbReference type="SAM" id="MobiDB-lite"/>
    </source>
</evidence>
<reference evidence="18 19" key="1">
    <citation type="submission" date="2016-02" db="EMBL/GenBank/DDBJ databases">
        <title>Genome analysis of coral dinoflagellate symbionts highlights evolutionary adaptations to a symbiotic lifestyle.</title>
        <authorList>
            <person name="Aranda M."/>
            <person name="Li Y."/>
            <person name="Liew Y.J."/>
            <person name="Baumgarten S."/>
            <person name="Simakov O."/>
            <person name="Wilson M."/>
            <person name="Piel J."/>
            <person name="Ashoor H."/>
            <person name="Bougouffa S."/>
            <person name="Bajic V.B."/>
            <person name="Ryu T."/>
            <person name="Ravasi T."/>
            <person name="Bayer T."/>
            <person name="Micklem G."/>
            <person name="Kim H."/>
            <person name="Bhak J."/>
            <person name="Lajeunesse T.C."/>
            <person name="Voolstra C.R."/>
        </authorList>
    </citation>
    <scope>NUCLEOTIDE SEQUENCE [LARGE SCALE GENOMIC DNA]</scope>
    <source>
        <strain evidence="18 19">CCMP2467</strain>
    </source>
</reference>
<keyword evidence="12" id="KW-0547">Nucleotide-binding</keyword>
<evidence type="ECO:0000259" key="17">
    <source>
        <dbReference type="PROSITE" id="PS51296"/>
    </source>
</evidence>
<dbReference type="GO" id="GO:0007018">
    <property type="term" value="P:microtubule-based movement"/>
    <property type="evidence" value="ECO:0007669"/>
    <property type="project" value="InterPro"/>
</dbReference>
<evidence type="ECO:0000256" key="2">
    <source>
        <dbReference type="ARBA" id="ARBA00022692"/>
    </source>
</evidence>
<dbReference type="PROSITE" id="PS50067">
    <property type="entry name" value="KINESIN_MOTOR_2"/>
    <property type="match status" value="1"/>
</dbReference>
<gene>
    <name evidence="18" type="primary">PAO</name>
    <name evidence="18" type="ORF">AK812_SmicGene4828</name>
</gene>
<keyword evidence="12" id="KW-0067">ATP-binding</keyword>
<dbReference type="PANTHER" id="PTHR21266">
    <property type="entry name" value="IRON-SULFUR DOMAIN CONTAINING PROTEIN"/>
    <property type="match status" value="1"/>
</dbReference>
<keyword evidence="3" id="KW-0001">2Fe-2S</keyword>
<dbReference type="InterPro" id="IPR050584">
    <property type="entry name" value="Cholesterol_7-desaturase"/>
</dbReference>
<comment type="similarity">
    <text evidence="12">Belongs to the TRAFAC class myosin-kinesin ATPase superfamily. Kinesin family.</text>
</comment>
<feature type="transmembrane region" description="Helical" evidence="15">
    <location>
        <begin position="995"/>
        <end position="1014"/>
    </location>
</feature>
<dbReference type="SUPFAM" id="SSF57184">
    <property type="entry name" value="Growth factor receptor domain"/>
    <property type="match status" value="1"/>
</dbReference>
<name>A0A1Q9EV81_SYMMI</name>
<feature type="region of interest" description="Disordered" evidence="14">
    <location>
        <begin position="4818"/>
        <end position="4841"/>
    </location>
</feature>
<keyword evidence="4" id="KW-0479">Metal-binding</keyword>
<evidence type="ECO:0000256" key="8">
    <source>
        <dbReference type="ARBA" id="ARBA00023014"/>
    </source>
</evidence>
<feature type="compositionally biased region" description="Low complexity" evidence="14">
    <location>
        <begin position="2364"/>
        <end position="2376"/>
    </location>
</feature>
<evidence type="ECO:0000256" key="11">
    <source>
        <dbReference type="ARBA" id="ARBA00023180"/>
    </source>
</evidence>
<evidence type="ECO:0000256" key="10">
    <source>
        <dbReference type="ARBA" id="ARBA00023170"/>
    </source>
</evidence>
<keyword evidence="12" id="KW-0505">Motor protein</keyword>
<feature type="transmembrane region" description="Helical" evidence="15">
    <location>
        <begin position="701"/>
        <end position="725"/>
    </location>
</feature>
<feature type="domain" description="Rieske" evidence="17">
    <location>
        <begin position="3407"/>
        <end position="3516"/>
    </location>
</feature>
<dbReference type="SUPFAM" id="SSF52540">
    <property type="entry name" value="P-loop containing nucleoside triphosphate hydrolases"/>
    <property type="match status" value="1"/>
</dbReference>
<accession>A0A1Q9EV81</accession>
<comment type="subcellular location">
    <subcellularLocation>
        <location evidence="1">Membrane</location>
        <topology evidence="1">Multi-pass membrane protein</topology>
    </subcellularLocation>
</comment>
<evidence type="ECO:0000256" key="6">
    <source>
        <dbReference type="ARBA" id="ARBA00023002"/>
    </source>
</evidence>
<dbReference type="SMART" id="SM01411">
    <property type="entry name" value="Ephrin_rec_like"/>
    <property type="match status" value="2"/>
</dbReference>
<feature type="transmembrane region" description="Helical" evidence="15">
    <location>
        <begin position="4611"/>
        <end position="4629"/>
    </location>
</feature>
<dbReference type="OrthoDB" id="442356at2759"/>
<feature type="transmembrane region" description="Helical" evidence="15">
    <location>
        <begin position="4585"/>
        <end position="4605"/>
    </location>
</feature>
<feature type="region of interest" description="Disordered" evidence="14">
    <location>
        <begin position="1269"/>
        <end position="1289"/>
    </location>
</feature>
<feature type="transmembrane region" description="Helical" evidence="15">
    <location>
        <begin position="4534"/>
        <end position="4555"/>
    </location>
</feature>
<feature type="domain" description="Kinesin motor" evidence="16">
    <location>
        <begin position="2544"/>
        <end position="2702"/>
    </location>
</feature>
<feature type="transmembrane region" description="Helical" evidence="15">
    <location>
        <begin position="4672"/>
        <end position="4699"/>
    </location>
</feature>
<feature type="compositionally biased region" description="Low complexity" evidence="14">
    <location>
        <begin position="2901"/>
        <end position="2911"/>
    </location>
</feature>
<dbReference type="Pfam" id="PF00355">
    <property type="entry name" value="Rieske"/>
    <property type="match status" value="1"/>
</dbReference>
<feature type="compositionally biased region" description="Basic and acidic residues" evidence="14">
    <location>
        <begin position="4818"/>
        <end position="4828"/>
    </location>
</feature>
<evidence type="ECO:0000256" key="7">
    <source>
        <dbReference type="ARBA" id="ARBA00023004"/>
    </source>
</evidence>
<keyword evidence="7" id="KW-0408">Iron</keyword>
<dbReference type="EMBL" id="LSRX01000060">
    <property type="protein sequence ID" value="OLQ11338.1"/>
    <property type="molecule type" value="Genomic_DNA"/>
</dbReference>
<dbReference type="InterPro" id="IPR036922">
    <property type="entry name" value="Rieske_2Fe-2S_sf"/>
</dbReference>
<keyword evidence="10" id="KW-0675">Receptor</keyword>
<evidence type="ECO:0000313" key="18">
    <source>
        <dbReference type="EMBL" id="OLQ11338.1"/>
    </source>
</evidence>
<dbReference type="InterPro" id="IPR036961">
    <property type="entry name" value="Kinesin_motor_dom_sf"/>
</dbReference>
<dbReference type="PRINTS" id="PR00248">
    <property type="entry name" value="GPCRMGR"/>
</dbReference>
<evidence type="ECO:0000256" key="3">
    <source>
        <dbReference type="ARBA" id="ARBA00022714"/>
    </source>
</evidence>
<dbReference type="Pfam" id="PF01094">
    <property type="entry name" value="ANF_receptor"/>
    <property type="match status" value="1"/>
</dbReference>
<dbReference type="Proteomes" id="UP000186817">
    <property type="component" value="Unassembled WGS sequence"/>
</dbReference>
<dbReference type="InterPro" id="IPR001752">
    <property type="entry name" value="Kinesin_motor_dom"/>
</dbReference>
<dbReference type="GO" id="GO:0016491">
    <property type="term" value="F:oxidoreductase activity"/>
    <property type="evidence" value="ECO:0007669"/>
    <property type="project" value="UniProtKB-KW"/>
</dbReference>
<evidence type="ECO:0000256" key="12">
    <source>
        <dbReference type="PROSITE-ProRule" id="PRU00283"/>
    </source>
</evidence>
<feature type="region of interest" description="Disordered" evidence="14">
    <location>
        <begin position="259"/>
        <end position="323"/>
    </location>
</feature>
<feature type="transmembrane region" description="Helical" evidence="15">
    <location>
        <begin position="4451"/>
        <end position="4471"/>
    </location>
</feature>
<evidence type="ECO:0000256" key="13">
    <source>
        <dbReference type="SAM" id="Coils"/>
    </source>
</evidence>
<feature type="compositionally biased region" description="Basic and acidic residues" evidence="14">
    <location>
        <begin position="3094"/>
        <end position="3103"/>
    </location>
</feature>
<dbReference type="GO" id="GO:0004930">
    <property type="term" value="F:G protein-coupled receptor activity"/>
    <property type="evidence" value="ECO:0007669"/>
    <property type="project" value="InterPro"/>
</dbReference>
<dbReference type="Gene3D" id="2.10.50.10">
    <property type="entry name" value="Tumor Necrosis Factor Receptor, subunit A, domain 2"/>
    <property type="match status" value="2"/>
</dbReference>
<feature type="transmembrane region" description="Helical" evidence="15">
    <location>
        <begin position="4354"/>
        <end position="4375"/>
    </location>
</feature>
<dbReference type="Gene3D" id="3.40.850.10">
    <property type="entry name" value="Kinesin motor domain"/>
    <property type="match status" value="1"/>
</dbReference>
<dbReference type="Pfam" id="PF00225">
    <property type="entry name" value="Kinesin"/>
    <property type="match status" value="1"/>
</dbReference>
<dbReference type="SUPFAM" id="SSF53822">
    <property type="entry name" value="Periplasmic binding protein-like I"/>
    <property type="match status" value="1"/>
</dbReference>
<dbReference type="InterPro" id="IPR025633">
    <property type="entry name" value="DUF4291"/>
</dbReference>
<dbReference type="InterPro" id="IPR010308">
    <property type="entry name" value="TRP_C"/>
</dbReference>
<feature type="compositionally biased region" description="Polar residues" evidence="14">
    <location>
        <begin position="2916"/>
        <end position="2949"/>
    </location>
</feature>
<dbReference type="GO" id="GO:0051537">
    <property type="term" value="F:2 iron, 2 sulfur cluster binding"/>
    <property type="evidence" value="ECO:0007669"/>
    <property type="project" value="UniProtKB-KW"/>
</dbReference>
<evidence type="ECO:0000256" key="4">
    <source>
        <dbReference type="ARBA" id="ARBA00022723"/>
    </source>
</evidence>
<feature type="transmembrane region" description="Helical" evidence="15">
    <location>
        <begin position="137"/>
        <end position="163"/>
    </location>
</feature>
<dbReference type="GO" id="GO:0005737">
    <property type="term" value="C:cytoplasm"/>
    <property type="evidence" value="ECO:0007669"/>
    <property type="project" value="TreeGrafter"/>
</dbReference>
<dbReference type="PROSITE" id="PS51296">
    <property type="entry name" value="RIESKE"/>
    <property type="match status" value="1"/>
</dbReference>
<evidence type="ECO:0000256" key="5">
    <source>
        <dbReference type="ARBA" id="ARBA00022989"/>
    </source>
</evidence>